<comment type="caution">
    <text evidence="1">The sequence shown here is derived from an EMBL/GenBank/DDBJ whole genome shotgun (WGS) entry which is preliminary data.</text>
</comment>
<dbReference type="Proteomes" id="UP000827284">
    <property type="component" value="Unassembled WGS sequence"/>
</dbReference>
<sequence length="68" mass="7671">MWRRQLSPISRPLYLFIPELRWLGGKSTTTVSTPSKLSPGTHEILSIRYQEAMISIRPLDDCIGSGIV</sequence>
<reference evidence="1" key="1">
    <citation type="submission" date="2021-11" db="EMBL/GenBank/DDBJ databases">
        <authorList>
            <person name="Herlambang A."/>
            <person name="Guo Y."/>
            <person name="Takashima Y."/>
            <person name="Nishizawa T."/>
        </authorList>
    </citation>
    <scope>NUCLEOTIDE SEQUENCE</scope>
    <source>
        <strain evidence="1">E1425</strain>
    </source>
</reference>
<proteinExistence type="predicted"/>
<organism evidence="1 2">
    <name type="scientific">Entomortierella parvispora</name>
    <dbReference type="NCBI Taxonomy" id="205924"/>
    <lineage>
        <taxon>Eukaryota</taxon>
        <taxon>Fungi</taxon>
        <taxon>Fungi incertae sedis</taxon>
        <taxon>Mucoromycota</taxon>
        <taxon>Mortierellomycotina</taxon>
        <taxon>Mortierellomycetes</taxon>
        <taxon>Mortierellales</taxon>
        <taxon>Mortierellaceae</taxon>
        <taxon>Entomortierella</taxon>
    </lineage>
</organism>
<evidence type="ECO:0000313" key="2">
    <source>
        <dbReference type="Proteomes" id="UP000827284"/>
    </source>
</evidence>
<name>A0A9P3LU61_9FUNG</name>
<accession>A0A9P3LU61</accession>
<protein>
    <submittedName>
        <fullName evidence="1">Uncharacterized protein</fullName>
    </submittedName>
</protein>
<dbReference type="AlphaFoldDB" id="A0A9P3LU61"/>
<reference evidence="1" key="2">
    <citation type="journal article" date="2022" name="Microbiol. Resour. Announc.">
        <title>Whole-Genome Sequence of Entomortierella parvispora E1425, a Mucoromycotan Fungus Associated with Burkholderiaceae-Related Endosymbiotic Bacteria.</title>
        <authorList>
            <person name="Herlambang A."/>
            <person name="Guo Y."/>
            <person name="Takashima Y."/>
            <person name="Narisawa K."/>
            <person name="Ohta H."/>
            <person name="Nishizawa T."/>
        </authorList>
    </citation>
    <scope>NUCLEOTIDE SEQUENCE</scope>
    <source>
        <strain evidence="1">E1425</strain>
    </source>
</reference>
<keyword evidence="2" id="KW-1185">Reference proteome</keyword>
<evidence type="ECO:0000313" key="1">
    <source>
        <dbReference type="EMBL" id="GJJ70826.1"/>
    </source>
</evidence>
<dbReference type="EMBL" id="BQFW01000004">
    <property type="protein sequence ID" value="GJJ70826.1"/>
    <property type="molecule type" value="Genomic_DNA"/>
</dbReference>
<gene>
    <name evidence="1" type="ORF">EMPS_03176</name>
</gene>